<proteinExistence type="predicted"/>
<sequence length="100" mass="11193">MSVPSRFVSSTNTYTWFPHYCENFEPWADTTANPQMETYLGGKTPLVSGHVAGQRAVWSMKTWQYTAPIFKTGLMQSAAVAYASATSLLFSPYQIERQNG</sequence>
<feature type="non-terminal residue" evidence="1">
    <location>
        <position position="100"/>
    </location>
</feature>
<name>A0A0H5R6R8_9EUKA</name>
<dbReference type="EMBL" id="HACM01003547">
    <property type="protein sequence ID" value="CRZ03989.1"/>
    <property type="molecule type" value="Transcribed_RNA"/>
</dbReference>
<reference evidence="1" key="1">
    <citation type="submission" date="2015-04" db="EMBL/GenBank/DDBJ databases">
        <title>The genome sequence of the plant pathogenic Rhizarian Plasmodiophora brassicae reveals insights in its biotrophic life cycle and the origin of chitin synthesis.</title>
        <authorList>
            <person name="Schwelm A."/>
            <person name="Fogelqvist J."/>
            <person name="Knaust A."/>
            <person name="Julke S."/>
            <person name="Lilja T."/>
            <person name="Dhandapani V."/>
            <person name="Bonilla-Rosso G."/>
            <person name="Karlsson M."/>
            <person name="Shevchenko A."/>
            <person name="Choi S.R."/>
            <person name="Kim H.G."/>
            <person name="Park J.Y."/>
            <person name="Lim Y.P."/>
            <person name="Ludwig-Muller J."/>
            <person name="Dixelius C."/>
        </authorList>
    </citation>
    <scope>NUCLEOTIDE SEQUENCE</scope>
    <source>
        <tissue evidence="1">Potato root galls</tissue>
    </source>
</reference>
<protein>
    <submittedName>
        <fullName evidence="1">Uncharacterized protein</fullName>
    </submittedName>
</protein>
<evidence type="ECO:0000313" key="1">
    <source>
        <dbReference type="EMBL" id="CRZ03989.1"/>
    </source>
</evidence>
<accession>A0A0H5R6R8</accession>
<dbReference type="AlphaFoldDB" id="A0A0H5R6R8"/>
<organism evidence="1">
    <name type="scientific">Spongospora subterranea</name>
    <dbReference type="NCBI Taxonomy" id="70186"/>
    <lineage>
        <taxon>Eukaryota</taxon>
        <taxon>Sar</taxon>
        <taxon>Rhizaria</taxon>
        <taxon>Endomyxa</taxon>
        <taxon>Phytomyxea</taxon>
        <taxon>Plasmodiophorida</taxon>
        <taxon>Plasmodiophoridae</taxon>
        <taxon>Spongospora</taxon>
    </lineage>
</organism>